<dbReference type="Pfam" id="PF01618">
    <property type="entry name" value="MotA_ExbB"/>
    <property type="match status" value="1"/>
</dbReference>
<evidence type="ECO:0000256" key="4">
    <source>
        <dbReference type="ARBA" id="ARBA00022989"/>
    </source>
</evidence>
<dbReference type="PANTHER" id="PTHR30625">
    <property type="entry name" value="PROTEIN TOLQ"/>
    <property type="match status" value="1"/>
</dbReference>
<evidence type="ECO:0000256" key="1">
    <source>
        <dbReference type="ARBA" id="ARBA00004651"/>
    </source>
</evidence>
<keyword evidence="2" id="KW-1003">Cell membrane</keyword>
<dbReference type="EMBL" id="CP074694">
    <property type="protein sequence ID" value="QVL34843.1"/>
    <property type="molecule type" value="Genomic_DNA"/>
</dbReference>
<dbReference type="SMR" id="A0A8E6BAN2"/>
<keyword evidence="4 7" id="KW-1133">Transmembrane helix</keyword>
<keyword evidence="6" id="KW-0653">Protein transport</keyword>
<evidence type="ECO:0000256" key="7">
    <source>
        <dbReference type="SAM" id="Phobius"/>
    </source>
</evidence>
<feature type="domain" description="MotA/TolQ/ExbB proton channel" evidence="8">
    <location>
        <begin position="86"/>
        <end position="162"/>
    </location>
</feature>
<accession>A0A8E6BAN2</accession>
<dbReference type="GO" id="GO:0017038">
    <property type="term" value="P:protein import"/>
    <property type="evidence" value="ECO:0007669"/>
    <property type="project" value="TreeGrafter"/>
</dbReference>
<evidence type="ECO:0000256" key="6">
    <source>
        <dbReference type="RuleBase" id="RU004057"/>
    </source>
</evidence>
<keyword evidence="6" id="KW-0813">Transport</keyword>
<feature type="transmembrane region" description="Helical" evidence="7">
    <location>
        <begin position="117"/>
        <end position="134"/>
    </location>
</feature>
<reference evidence="9" key="1">
    <citation type="submission" date="2021-05" db="EMBL/GenBank/DDBJ databases">
        <title>Complete genome sequence of the cellulolytic planctomycete Telmatocola sphagniphila SP2T and characterization of the first cellulase from planctomycetes.</title>
        <authorList>
            <person name="Rakitin A.L."/>
            <person name="Beletsky A.V."/>
            <person name="Naumoff D.G."/>
            <person name="Kulichevskaya I.S."/>
            <person name="Mardanov A.V."/>
            <person name="Ravin N.V."/>
            <person name="Dedysh S.N."/>
        </authorList>
    </citation>
    <scope>NUCLEOTIDE SEQUENCE</scope>
    <source>
        <strain evidence="9">SP2T</strain>
    </source>
</reference>
<dbReference type="Proteomes" id="UP000676194">
    <property type="component" value="Chromosome"/>
</dbReference>
<dbReference type="PANTHER" id="PTHR30625:SF3">
    <property type="entry name" value="TOL-PAL SYSTEM PROTEIN TOLQ"/>
    <property type="match status" value="1"/>
</dbReference>
<comment type="similarity">
    <text evidence="6">Belongs to the exbB/tolQ family.</text>
</comment>
<keyword evidence="3 7" id="KW-0812">Transmembrane</keyword>
<keyword evidence="10" id="KW-1185">Reference proteome</keyword>
<evidence type="ECO:0000256" key="2">
    <source>
        <dbReference type="ARBA" id="ARBA00022475"/>
    </source>
</evidence>
<evidence type="ECO:0000313" key="9">
    <source>
        <dbReference type="EMBL" id="QVL34843.1"/>
    </source>
</evidence>
<comment type="subcellular location">
    <subcellularLocation>
        <location evidence="1">Cell membrane</location>
        <topology evidence="1">Multi-pass membrane protein</topology>
    </subcellularLocation>
    <subcellularLocation>
        <location evidence="6">Membrane</location>
        <topology evidence="6">Multi-pass membrane protein</topology>
    </subcellularLocation>
</comment>
<dbReference type="GO" id="GO:0005886">
    <property type="term" value="C:plasma membrane"/>
    <property type="evidence" value="ECO:0007669"/>
    <property type="project" value="UniProtKB-SubCell"/>
</dbReference>
<dbReference type="AlphaFoldDB" id="A0A8E6BAN2"/>
<organism evidence="9 10">
    <name type="scientific">Telmatocola sphagniphila</name>
    <dbReference type="NCBI Taxonomy" id="1123043"/>
    <lineage>
        <taxon>Bacteria</taxon>
        <taxon>Pseudomonadati</taxon>
        <taxon>Planctomycetota</taxon>
        <taxon>Planctomycetia</taxon>
        <taxon>Gemmatales</taxon>
        <taxon>Gemmataceae</taxon>
    </lineage>
</organism>
<proteinExistence type="inferred from homology"/>
<evidence type="ECO:0000256" key="3">
    <source>
        <dbReference type="ARBA" id="ARBA00022692"/>
    </source>
</evidence>
<sequence>MSVISGALLIPVLLAVLICLAGVLVLSGTFLRDWAIRARHQRPLKNLVLACDEPQLELSDVWKQLQSARNPLIAALIRGLPTRPASADVLRKRLSDLESDTADVIAKLSFLTRVSPMLGLLGTLIPLGPALTGLSSGNVQQLSSNLVVAFAATVVGLVTSCISYGIGLVRRSWASRDLDNLEYILNRLYPEKPDHA</sequence>
<dbReference type="InterPro" id="IPR050790">
    <property type="entry name" value="ExbB/TolQ_transport"/>
</dbReference>
<dbReference type="KEGG" id="tsph:KIH39_04595"/>
<protein>
    <submittedName>
        <fullName evidence="9">MotA/TolQ/ExbB proton channel family protein</fullName>
    </submittedName>
</protein>
<evidence type="ECO:0000256" key="5">
    <source>
        <dbReference type="ARBA" id="ARBA00023136"/>
    </source>
</evidence>
<feature type="transmembrane region" description="Helical" evidence="7">
    <location>
        <begin position="6"/>
        <end position="31"/>
    </location>
</feature>
<gene>
    <name evidence="9" type="ORF">KIH39_04595</name>
</gene>
<keyword evidence="5 7" id="KW-0472">Membrane</keyword>
<evidence type="ECO:0000259" key="8">
    <source>
        <dbReference type="Pfam" id="PF01618"/>
    </source>
</evidence>
<name>A0A8E6BAN2_9BACT</name>
<dbReference type="InterPro" id="IPR002898">
    <property type="entry name" value="MotA_ExbB_proton_chnl"/>
</dbReference>
<evidence type="ECO:0000313" key="10">
    <source>
        <dbReference type="Proteomes" id="UP000676194"/>
    </source>
</evidence>
<feature type="transmembrane region" description="Helical" evidence="7">
    <location>
        <begin position="146"/>
        <end position="169"/>
    </location>
</feature>